<dbReference type="PANTHER" id="PTHR36985">
    <property type="entry name" value="TRANSLOCATION AND ASSEMBLY MODULE SUBUNIT TAMB"/>
    <property type="match status" value="1"/>
</dbReference>
<evidence type="ECO:0000256" key="1">
    <source>
        <dbReference type="ARBA" id="ARBA00004167"/>
    </source>
</evidence>
<protein>
    <submittedName>
        <fullName evidence="6">Periplasmic protein</fullName>
    </submittedName>
</protein>
<evidence type="ECO:0000313" key="6">
    <source>
        <dbReference type="EMBL" id="SUA25309.1"/>
    </source>
</evidence>
<sequence>MAVCFLGWIAGTEAGLRFGLYQIPSWFGVNISSQNLKGTLLDGFDGDNWSIETEGADLKISRFRFAWKPSELMRRSLHITDISAGDIAIVTKPTPPKEERPPQGLPDSIDLPATVYLDRFETGKISMGKPLTNKPSISNASTRHTVTTVKGTAST</sequence>
<evidence type="ECO:0000256" key="4">
    <source>
        <dbReference type="ARBA" id="ARBA00023136"/>
    </source>
</evidence>
<keyword evidence="2" id="KW-0812">Transmembrane</keyword>
<keyword evidence="4" id="KW-0472">Membrane</keyword>
<organism evidence="6">
    <name type="scientific">Neisseria gonorrhoeae</name>
    <dbReference type="NCBI Taxonomy" id="485"/>
    <lineage>
        <taxon>Bacteria</taxon>
        <taxon>Pseudomonadati</taxon>
        <taxon>Pseudomonadota</taxon>
        <taxon>Betaproteobacteria</taxon>
        <taxon>Neisseriales</taxon>
        <taxon>Neisseriaceae</taxon>
        <taxon>Neisseria</taxon>
    </lineage>
</organism>
<feature type="region of interest" description="Disordered" evidence="5">
    <location>
        <begin position="127"/>
        <end position="155"/>
    </location>
</feature>
<evidence type="ECO:0000256" key="3">
    <source>
        <dbReference type="ARBA" id="ARBA00022989"/>
    </source>
</evidence>
<keyword evidence="3" id="KW-1133">Transmembrane helix</keyword>
<accession>A0A378W1M7</accession>
<dbReference type="EMBL" id="UGRI01000001">
    <property type="protein sequence ID" value="SUA25309.1"/>
    <property type="molecule type" value="Genomic_DNA"/>
</dbReference>
<name>A0A378W1M7_NEIGO</name>
<evidence type="ECO:0000256" key="2">
    <source>
        <dbReference type="ARBA" id="ARBA00022692"/>
    </source>
</evidence>
<dbReference type="PANTHER" id="PTHR36985:SF1">
    <property type="entry name" value="TRANSLOCATION AND ASSEMBLY MODULE SUBUNIT TAMB"/>
    <property type="match status" value="1"/>
</dbReference>
<dbReference type="GO" id="GO:0016020">
    <property type="term" value="C:membrane"/>
    <property type="evidence" value="ECO:0007669"/>
    <property type="project" value="UniProtKB-SubCell"/>
</dbReference>
<comment type="subcellular location">
    <subcellularLocation>
        <location evidence="1">Membrane</location>
        <topology evidence="1">Single-pass membrane protein</topology>
    </subcellularLocation>
</comment>
<proteinExistence type="predicted"/>
<gene>
    <name evidence="6" type="ORF">NCTC11421_03325</name>
</gene>
<feature type="compositionally biased region" description="Polar residues" evidence="5">
    <location>
        <begin position="133"/>
        <end position="155"/>
    </location>
</feature>
<reference evidence="6" key="1">
    <citation type="submission" date="2018-06" db="EMBL/GenBank/DDBJ databases">
        <authorList>
            <consortium name="Pathogen Informatics"/>
            <person name="Doyle S."/>
        </authorList>
    </citation>
    <scope>NUCLEOTIDE SEQUENCE [LARGE SCALE GENOMIC DNA]</scope>
    <source>
        <strain evidence="6">NCTC11421</strain>
    </source>
</reference>
<dbReference type="AlphaFoldDB" id="A0A378W1M7"/>
<evidence type="ECO:0000256" key="5">
    <source>
        <dbReference type="SAM" id="MobiDB-lite"/>
    </source>
</evidence>